<dbReference type="InterPro" id="IPR036291">
    <property type="entry name" value="NAD(P)-bd_dom_sf"/>
</dbReference>
<dbReference type="Gene3D" id="3.40.50.720">
    <property type="entry name" value="NAD(P)-binding Rossmann-like Domain"/>
    <property type="match status" value="1"/>
</dbReference>
<dbReference type="InterPro" id="IPR002347">
    <property type="entry name" value="SDR_fam"/>
</dbReference>
<organism evidence="1 2">
    <name type="scientific">Svornostia abyssi</name>
    <dbReference type="NCBI Taxonomy" id="2898438"/>
    <lineage>
        <taxon>Bacteria</taxon>
        <taxon>Bacillati</taxon>
        <taxon>Actinomycetota</taxon>
        <taxon>Thermoleophilia</taxon>
        <taxon>Solirubrobacterales</taxon>
        <taxon>Baekduiaceae</taxon>
        <taxon>Svornostia</taxon>
    </lineage>
</organism>
<dbReference type="EMBL" id="CP088295">
    <property type="protein sequence ID" value="UUY05625.1"/>
    <property type="molecule type" value="Genomic_DNA"/>
</dbReference>
<dbReference type="Pfam" id="PF13561">
    <property type="entry name" value="adh_short_C2"/>
    <property type="match status" value="1"/>
</dbReference>
<gene>
    <name evidence="1" type="ORF">LRS13_08935</name>
</gene>
<accession>A0ABY5PM43</accession>
<evidence type="ECO:0000313" key="1">
    <source>
        <dbReference type="EMBL" id="UUY05625.1"/>
    </source>
</evidence>
<evidence type="ECO:0000313" key="2">
    <source>
        <dbReference type="Proteomes" id="UP001058860"/>
    </source>
</evidence>
<protein>
    <submittedName>
        <fullName evidence="1">SDR family oxidoreductase</fullName>
    </submittedName>
</protein>
<sequence>MAHRDPLHHRTAVIACGLGDVGLAIARRLAAAGVRLALLAAGEEAGPTRRGADVLRASGADVLSHVGDLADPESVAEVVSLAVQRFGGVDLCVHAGSAMGVVGIGGLSQKDFDRLHAVTARATFAVVRACLPHLRSSDHAHVLSLAPPTTLDLRHLEPGARTSSLLAMSAITLGVARTEWSHRVAANCLWPEGEPAREIARAAEIVLRRDPVRHTGATETVRDVLGAGQAGARVGQEK</sequence>
<dbReference type="SUPFAM" id="SSF51735">
    <property type="entry name" value="NAD(P)-binding Rossmann-fold domains"/>
    <property type="match status" value="1"/>
</dbReference>
<dbReference type="Proteomes" id="UP001058860">
    <property type="component" value="Chromosome"/>
</dbReference>
<dbReference type="RefSeq" id="WP_353866070.1">
    <property type="nucleotide sequence ID" value="NZ_CP088295.1"/>
</dbReference>
<reference evidence="2" key="1">
    <citation type="submission" date="2021-11" db="EMBL/GenBank/DDBJ databases">
        <title>Cultivation dependent microbiological survey of springs from the worlds oldest radium mine currently devoted to the extraction of radon-saturated water.</title>
        <authorList>
            <person name="Kapinusova G."/>
            <person name="Smrhova T."/>
            <person name="Strejcek M."/>
            <person name="Suman J."/>
            <person name="Jani K."/>
            <person name="Pajer P."/>
            <person name="Uhlik O."/>
        </authorList>
    </citation>
    <scope>NUCLEOTIDE SEQUENCE [LARGE SCALE GENOMIC DNA]</scope>
    <source>
        <strain evidence="2">J379</strain>
    </source>
</reference>
<dbReference type="PANTHER" id="PTHR42808:SF3">
    <property type="entry name" value="HYDROXYSTEROID DEHYDROGENASE-LIKE PROTEIN 2"/>
    <property type="match status" value="1"/>
</dbReference>
<dbReference type="InterPro" id="IPR051935">
    <property type="entry name" value="HSDL2"/>
</dbReference>
<dbReference type="PANTHER" id="PTHR42808">
    <property type="entry name" value="HYDROXYSTEROID DEHYDROGENASE-LIKE PROTEIN 2"/>
    <property type="match status" value="1"/>
</dbReference>
<keyword evidence="2" id="KW-1185">Reference proteome</keyword>
<proteinExistence type="predicted"/>
<name>A0ABY5PM43_9ACTN</name>